<dbReference type="AlphaFoldDB" id="A0A1G2KWS9"/>
<accession>A0A1G2KWS9</accession>
<reference evidence="2 3" key="1">
    <citation type="journal article" date="2016" name="Nat. Commun.">
        <title>Thousands of microbial genomes shed light on interconnected biogeochemical processes in an aquifer system.</title>
        <authorList>
            <person name="Anantharaman K."/>
            <person name="Brown C.T."/>
            <person name="Hug L.A."/>
            <person name="Sharon I."/>
            <person name="Castelle C.J."/>
            <person name="Probst A.J."/>
            <person name="Thomas B.C."/>
            <person name="Singh A."/>
            <person name="Wilkins M.J."/>
            <person name="Karaoz U."/>
            <person name="Brodie E.L."/>
            <person name="Williams K.H."/>
            <person name="Hubbard S.S."/>
            <person name="Banfield J.F."/>
        </authorList>
    </citation>
    <scope>NUCLEOTIDE SEQUENCE [LARGE SCALE GENOMIC DNA]</scope>
</reference>
<dbReference type="Proteomes" id="UP000177811">
    <property type="component" value="Unassembled WGS sequence"/>
</dbReference>
<dbReference type="EMBL" id="MHQL01000005">
    <property type="protein sequence ID" value="OHA03905.1"/>
    <property type="molecule type" value="Genomic_DNA"/>
</dbReference>
<keyword evidence="1" id="KW-0472">Membrane</keyword>
<keyword evidence="1" id="KW-1133">Transmembrane helix</keyword>
<evidence type="ECO:0000256" key="1">
    <source>
        <dbReference type="SAM" id="Phobius"/>
    </source>
</evidence>
<keyword evidence="1" id="KW-0812">Transmembrane</keyword>
<comment type="caution">
    <text evidence="2">The sequence shown here is derived from an EMBL/GenBank/DDBJ whole genome shotgun (WGS) entry which is preliminary data.</text>
</comment>
<feature type="transmembrane region" description="Helical" evidence="1">
    <location>
        <begin position="12"/>
        <end position="30"/>
    </location>
</feature>
<organism evidence="2 3">
    <name type="scientific">Candidatus Sungbacteria bacterium RIFCSPHIGHO2_02_FULL_51_29</name>
    <dbReference type="NCBI Taxonomy" id="1802273"/>
    <lineage>
        <taxon>Bacteria</taxon>
        <taxon>Candidatus Sungiibacteriota</taxon>
    </lineage>
</organism>
<evidence type="ECO:0000313" key="3">
    <source>
        <dbReference type="Proteomes" id="UP000177811"/>
    </source>
</evidence>
<evidence type="ECO:0000313" key="2">
    <source>
        <dbReference type="EMBL" id="OHA03905.1"/>
    </source>
</evidence>
<sequence length="200" mass="21772">MNPIKKISHVHLGVLVVIMIAASAFLVYNLKADAGSLPAVRQCYGNNPAPDPSTFSCITSRSEAGYFSTNNALCIAGSLWSTICKEEELGLNPNDGLDLAEERNIKRGDGQRIPGKPKAFYVARGENISIKCAAGNTASARRWVIAGLSEFRAFQGLTKNYSTRSNPPLHPSLRDEWMGMSDMVIEILNKKLSDPTVLCQ</sequence>
<gene>
    <name evidence="2" type="ORF">A3C16_03775</name>
</gene>
<proteinExistence type="predicted"/>
<protein>
    <submittedName>
        <fullName evidence="2">Uncharacterized protein</fullName>
    </submittedName>
</protein>
<name>A0A1G2KWS9_9BACT</name>